<dbReference type="AlphaFoldDB" id="A0AAW0G7N7"/>
<name>A0AAW0G7N7_9APHY</name>
<gene>
    <name evidence="1" type="ORF">QCA50_011128</name>
</gene>
<proteinExistence type="predicted"/>
<accession>A0AAW0G7N7</accession>
<comment type="caution">
    <text evidence="1">The sequence shown here is derived from an EMBL/GenBank/DDBJ whole genome shotgun (WGS) entry which is preliminary data.</text>
</comment>
<dbReference type="Proteomes" id="UP001385951">
    <property type="component" value="Unassembled WGS sequence"/>
</dbReference>
<organism evidence="1 2">
    <name type="scientific">Cerrena zonata</name>
    <dbReference type="NCBI Taxonomy" id="2478898"/>
    <lineage>
        <taxon>Eukaryota</taxon>
        <taxon>Fungi</taxon>
        <taxon>Dikarya</taxon>
        <taxon>Basidiomycota</taxon>
        <taxon>Agaricomycotina</taxon>
        <taxon>Agaricomycetes</taxon>
        <taxon>Polyporales</taxon>
        <taxon>Cerrenaceae</taxon>
        <taxon>Cerrena</taxon>
    </lineage>
</organism>
<sequence>MPSSLLHRHPDSSIHAAQLCLILLHNSKRAFVILMNSSRIVCVVSCSSVYVYSILSERGKDLSRYRIEPIANGSYEIYYPGHPFVSIRNSDNPVRGNNILSVCRSLHLTIRSYGAVFSSFSLLPSSHDLFVRQPTRCDDLSVIHETKHTAVLDLWGSWTWAAHYVLKCEIASCGSSLTNPEMPLLDIEQPKCPGYSRLSDKEIYDTVCSHRGGL</sequence>
<keyword evidence="2" id="KW-1185">Reference proteome</keyword>
<dbReference type="EMBL" id="JASBNA010000019">
    <property type="protein sequence ID" value="KAK7685782.1"/>
    <property type="molecule type" value="Genomic_DNA"/>
</dbReference>
<evidence type="ECO:0000313" key="1">
    <source>
        <dbReference type="EMBL" id="KAK7685782.1"/>
    </source>
</evidence>
<reference evidence="1 2" key="1">
    <citation type="submission" date="2022-09" db="EMBL/GenBank/DDBJ databases">
        <authorList>
            <person name="Palmer J.M."/>
        </authorList>
    </citation>
    <scope>NUCLEOTIDE SEQUENCE [LARGE SCALE GENOMIC DNA]</scope>
    <source>
        <strain evidence="1 2">DSM 7382</strain>
    </source>
</reference>
<protein>
    <submittedName>
        <fullName evidence="1">Uncharacterized protein</fullName>
    </submittedName>
</protein>
<evidence type="ECO:0000313" key="2">
    <source>
        <dbReference type="Proteomes" id="UP001385951"/>
    </source>
</evidence>